<reference evidence="2 3" key="1">
    <citation type="journal article" date="2022" name="Gigascience">
        <title>A chromosome-level genome assembly and annotation of the desert horned lizard, Phrynosoma platyrhinos, provides insight into chromosomal rearrangements among reptiles.</title>
        <authorList>
            <person name="Koochekian N."/>
            <person name="Ascanio A."/>
            <person name="Farleigh K."/>
            <person name="Card D.C."/>
            <person name="Schield D.R."/>
            <person name="Castoe T.A."/>
            <person name="Jezkova T."/>
        </authorList>
    </citation>
    <scope>NUCLEOTIDE SEQUENCE [LARGE SCALE GENOMIC DNA]</scope>
    <source>
        <strain evidence="2">NK-2021</strain>
    </source>
</reference>
<evidence type="ECO:0000259" key="1">
    <source>
        <dbReference type="Pfam" id="PF18199"/>
    </source>
</evidence>
<proteinExistence type="predicted"/>
<dbReference type="InterPro" id="IPR041228">
    <property type="entry name" value="Dynein_C"/>
</dbReference>
<sequence length="368" mass="41900">MQHLPPSPVRTDSSGGVQQQYSSVVYRPISETDSLKSCRTYLRSLPEADSPELFGMHDCAEKAYLKSQAQLFVESVVSTQPAVSTDTIISGGKSQDEIILEIASDILIRLPLTVEDMGQAPDTDGEVTEKITFRNFKLSPVWATLVKAAEGPCSCTSSTLLTVLQQEIDHYNNLLSIIIQSLCTLQQGIKGDIIFTTGLEELYNSILKSKVPKLWQQHSYETYKPLGSWIDDLIIQVNFFAMWSNRVITYLKSRFNHLMMLQRQHKTLFQTGEETDLFSDNSKVHPNCFWLPGFFFPHGFLTAVLQNYARQNEIPVDSLTFVHKVLSFTEEEEQNLRNFKRKETILNKAFTAPTGRWLIRQEPHAVWI</sequence>
<evidence type="ECO:0000313" key="3">
    <source>
        <dbReference type="Proteomes" id="UP000826234"/>
    </source>
</evidence>
<feature type="domain" description="Dynein heavy chain C-terminal" evidence="1">
    <location>
        <begin position="67"/>
        <end position="334"/>
    </location>
</feature>
<comment type="caution">
    <text evidence="2">The sequence shown here is derived from an EMBL/GenBank/DDBJ whole genome shotgun (WGS) entry which is preliminary data.</text>
</comment>
<dbReference type="Gene3D" id="3.10.490.20">
    <property type="match status" value="1"/>
</dbReference>
<protein>
    <recommendedName>
        <fullName evidence="1">Dynein heavy chain C-terminal domain-containing protein</fullName>
    </recommendedName>
</protein>
<dbReference type="PANTHER" id="PTHR22878">
    <property type="entry name" value="DYNEIN HEAVY CHAIN 6, AXONEMAL-LIKE-RELATED"/>
    <property type="match status" value="1"/>
</dbReference>
<gene>
    <name evidence="2" type="ORF">JD844_025156</name>
</gene>
<keyword evidence="3" id="KW-1185">Reference proteome</keyword>
<evidence type="ECO:0000313" key="2">
    <source>
        <dbReference type="EMBL" id="KAH0622661.1"/>
    </source>
</evidence>
<accession>A0ABQ7SZ40</accession>
<name>A0ABQ7SZ40_PHRPL</name>
<dbReference type="InterPro" id="IPR043160">
    <property type="entry name" value="Dynein_C_barrel"/>
</dbReference>
<organism evidence="2 3">
    <name type="scientific">Phrynosoma platyrhinos</name>
    <name type="common">Desert horned lizard</name>
    <dbReference type="NCBI Taxonomy" id="52577"/>
    <lineage>
        <taxon>Eukaryota</taxon>
        <taxon>Metazoa</taxon>
        <taxon>Chordata</taxon>
        <taxon>Craniata</taxon>
        <taxon>Vertebrata</taxon>
        <taxon>Euteleostomi</taxon>
        <taxon>Lepidosauria</taxon>
        <taxon>Squamata</taxon>
        <taxon>Bifurcata</taxon>
        <taxon>Unidentata</taxon>
        <taxon>Episquamata</taxon>
        <taxon>Toxicofera</taxon>
        <taxon>Iguania</taxon>
        <taxon>Phrynosomatidae</taxon>
        <taxon>Phrynosomatinae</taxon>
        <taxon>Phrynosoma</taxon>
    </lineage>
</organism>
<dbReference type="Pfam" id="PF18199">
    <property type="entry name" value="Dynein_C"/>
    <property type="match status" value="1"/>
</dbReference>
<dbReference type="Proteomes" id="UP000826234">
    <property type="component" value="Unassembled WGS sequence"/>
</dbReference>
<dbReference type="PANTHER" id="PTHR22878:SF64">
    <property type="entry name" value="DYNEIN AXONEMAL HEAVY CHAIN 14"/>
    <property type="match status" value="1"/>
</dbReference>
<dbReference type="InterPro" id="IPR026983">
    <property type="entry name" value="DHC"/>
</dbReference>
<dbReference type="EMBL" id="JAIPUX010003289">
    <property type="protein sequence ID" value="KAH0622661.1"/>
    <property type="molecule type" value="Genomic_DNA"/>
</dbReference>
<dbReference type="Gene3D" id="1.20.1270.280">
    <property type="match status" value="1"/>
</dbReference>